<dbReference type="Pfam" id="PF21196">
    <property type="entry name" value="PcrA_UvrD_tudor"/>
    <property type="match status" value="1"/>
</dbReference>
<comment type="catalytic activity">
    <reaction evidence="8">
        <text>Couples ATP hydrolysis with the unwinding of duplex DNA by translocating in the 3'-5' direction.</text>
        <dbReference type="EC" id="5.6.2.4"/>
    </reaction>
</comment>
<proteinExistence type="inferred from homology"/>
<evidence type="ECO:0000256" key="8">
    <source>
        <dbReference type="ARBA" id="ARBA00034617"/>
    </source>
</evidence>
<evidence type="ECO:0000256" key="11">
    <source>
        <dbReference type="RuleBase" id="RU364053"/>
    </source>
</evidence>
<dbReference type="GO" id="GO:0016787">
    <property type="term" value="F:hydrolase activity"/>
    <property type="evidence" value="ECO:0007669"/>
    <property type="project" value="UniProtKB-KW"/>
</dbReference>
<dbReference type="Gene3D" id="1.10.10.160">
    <property type="match status" value="1"/>
</dbReference>
<accession>A0ABT6EXW1</accession>
<dbReference type="InterPro" id="IPR000212">
    <property type="entry name" value="DNA_helicase_UvrD/REP"/>
</dbReference>
<keyword evidence="3 10" id="KW-0378">Hydrolase</keyword>
<comment type="catalytic activity">
    <reaction evidence="9 11">
        <text>ATP + H2O = ADP + phosphate + H(+)</text>
        <dbReference type="Rhea" id="RHEA:13065"/>
        <dbReference type="ChEBI" id="CHEBI:15377"/>
        <dbReference type="ChEBI" id="CHEBI:15378"/>
        <dbReference type="ChEBI" id="CHEBI:30616"/>
        <dbReference type="ChEBI" id="CHEBI:43474"/>
        <dbReference type="ChEBI" id="CHEBI:456216"/>
        <dbReference type="EC" id="5.6.2.4"/>
    </reaction>
</comment>
<dbReference type="InterPro" id="IPR027417">
    <property type="entry name" value="P-loop_NTPase"/>
</dbReference>
<dbReference type="InterPro" id="IPR014016">
    <property type="entry name" value="UvrD-like_ATP-bd"/>
</dbReference>
<evidence type="ECO:0000256" key="2">
    <source>
        <dbReference type="ARBA" id="ARBA00022741"/>
    </source>
</evidence>
<evidence type="ECO:0000256" key="9">
    <source>
        <dbReference type="ARBA" id="ARBA00048988"/>
    </source>
</evidence>
<name>A0ABT6EXW1_9SYNE</name>
<reference evidence="15" key="2">
    <citation type="submission" date="2022-01" db="EMBL/GenBank/DDBJ databases">
        <authorList>
            <person name="Zivanovic Y."/>
            <person name="Moreira D."/>
            <person name="Lopez-Garcia P."/>
        </authorList>
    </citation>
    <scope>NUCLEOTIDE SEQUENCE</scope>
    <source>
        <strain evidence="15">G9</strain>
    </source>
</reference>
<feature type="domain" description="UvrD-like helicase C-terminal" evidence="14">
    <location>
        <begin position="341"/>
        <end position="617"/>
    </location>
</feature>
<keyword evidence="2 10" id="KW-0547">Nucleotide-binding</keyword>
<gene>
    <name evidence="15" type="primary">pcrA</name>
    <name evidence="15" type="ORF">L3556_02115</name>
</gene>
<dbReference type="PANTHER" id="PTHR11070">
    <property type="entry name" value="UVRD / RECB / PCRA DNA HELICASE FAMILY MEMBER"/>
    <property type="match status" value="1"/>
</dbReference>
<keyword evidence="4 10" id="KW-0347">Helicase</keyword>
<dbReference type="InterPro" id="IPR005751">
    <property type="entry name" value="ATP-dep_DNA_helicase_PcrA"/>
</dbReference>
<dbReference type="PROSITE" id="PS51217">
    <property type="entry name" value="UVRD_HELICASE_CTER"/>
    <property type="match status" value="1"/>
</dbReference>
<evidence type="ECO:0000256" key="5">
    <source>
        <dbReference type="ARBA" id="ARBA00022840"/>
    </source>
</evidence>
<evidence type="ECO:0000256" key="4">
    <source>
        <dbReference type="ARBA" id="ARBA00022806"/>
    </source>
</evidence>
<dbReference type="InterPro" id="IPR013986">
    <property type="entry name" value="DExx_box_DNA_helicase_dom_sf"/>
</dbReference>
<dbReference type="CDD" id="cd18807">
    <property type="entry name" value="SF1_C_UvrD"/>
    <property type="match status" value="1"/>
</dbReference>
<comment type="caution">
    <text evidence="15">The sequence shown here is derived from an EMBL/GenBank/DDBJ whole genome shotgun (WGS) entry which is preliminary data.</text>
</comment>
<keyword evidence="6 11" id="KW-0238">DNA-binding</keyword>
<organism evidence="15 16">
    <name type="scientific">Candidatus Synechococcus calcipolaris G9</name>
    <dbReference type="NCBI Taxonomy" id="1497997"/>
    <lineage>
        <taxon>Bacteria</taxon>
        <taxon>Bacillati</taxon>
        <taxon>Cyanobacteriota</taxon>
        <taxon>Cyanophyceae</taxon>
        <taxon>Synechococcales</taxon>
        <taxon>Synechococcaceae</taxon>
        <taxon>Synechococcus</taxon>
    </lineage>
</organism>
<dbReference type="Pfam" id="PF13361">
    <property type="entry name" value="UvrD_C"/>
    <property type="match status" value="1"/>
</dbReference>
<evidence type="ECO:0000256" key="1">
    <source>
        <dbReference type="ARBA" id="ARBA00009922"/>
    </source>
</evidence>
<dbReference type="RefSeq" id="WP_277865650.1">
    <property type="nucleotide sequence ID" value="NZ_JAKKUT010000001.1"/>
</dbReference>
<dbReference type="GO" id="GO:0003678">
    <property type="term" value="F:DNA helicase activity"/>
    <property type="evidence" value="ECO:0007669"/>
    <property type="project" value="UniProtKB-EC"/>
</dbReference>
<evidence type="ECO:0000313" key="16">
    <source>
        <dbReference type="Proteomes" id="UP001154265"/>
    </source>
</evidence>
<dbReference type="Gene3D" id="1.10.486.10">
    <property type="entry name" value="PCRA, domain 4"/>
    <property type="match status" value="1"/>
</dbReference>
<keyword evidence="16" id="KW-1185">Reference proteome</keyword>
<evidence type="ECO:0000256" key="10">
    <source>
        <dbReference type="PROSITE-ProRule" id="PRU00560"/>
    </source>
</evidence>
<protein>
    <recommendedName>
        <fullName evidence="11">ATP-dependent DNA helicase</fullName>
        <ecNumber evidence="11">5.6.2.4</ecNumber>
    </recommendedName>
</protein>
<dbReference type="Pfam" id="PF00580">
    <property type="entry name" value="UvrD-helicase"/>
    <property type="match status" value="1"/>
</dbReference>
<keyword evidence="5 10" id="KW-0067">ATP-binding</keyword>
<keyword evidence="7" id="KW-0413">Isomerase</keyword>
<dbReference type="CDD" id="cd17932">
    <property type="entry name" value="DEXQc_UvrD"/>
    <property type="match status" value="1"/>
</dbReference>
<feature type="compositionally biased region" description="Low complexity" evidence="12">
    <location>
        <begin position="695"/>
        <end position="712"/>
    </location>
</feature>
<feature type="region of interest" description="Disordered" evidence="12">
    <location>
        <begin position="690"/>
        <end position="732"/>
    </location>
</feature>
<evidence type="ECO:0000256" key="7">
    <source>
        <dbReference type="ARBA" id="ARBA00023235"/>
    </source>
</evidence>
<sequence>MGLEIFTGLNDCQQQAVQHFCGPMLVVAGAGSGKTRTLTYRIAHLIQTHRVAPENILAVTFTNKAAREMKERIERVFAEQMAQEKKQRSFGDLSPLEQKRLRSQVYKTYTKPLWVGTFHSLCARILRLEIEKYQDPSGHRWQNNFTIFDESDVQSLIKEIVTVQLKLDDRKYPPRSMRYKISNAKNQGLSPRQVEEEQPGYQGRILAEVYRQYQAALAANNALDFDDLILVLVKLFQQNDQVLAYWHQKFHHILVDEYQDTNRTQYDLIRLLTTNGADCRDFDQWQGRSVFVVGDVDQSIYSFRCADFTILMNFQNDFGDGLPDDDTRTMIKLEENYRSVANILEAANSLIQLNTERIDKVLRPTRPAGLPISCHSANTEVEEADFVVQQIRGLGGQNLEANWGQFAILYRTNAQSRPFEESLVRANIPYIVVGGLKFYDRKEIKDTLAYLRLLINPRDSVSLRRVINTPRRGIGKTTLERLSDAASQLNCPLWDLLCDETSVQTLGGRSGRSILKFVQIIQDLQGQLNHYSAAEMTKALLEQSGYRRDLENKGTDEAIDRLQNLQELVNAAQQFDEEHEDSTLGSFLENAALASDLDNLEEGTSAVSLMTLHSSKGLEFPVVFLVGLEQGLFPNFRSIQDPLALEEERRLCYVGITRAQEKLYLCQAQTRRLYGNSEDTIPSQFLRELPPELVGGSSSKGSRPGRRSPAGAKNSSIKASANPNRAVGIPSDRKWHVGDRIRHPDFGAGEVTHVFKSGKALSLAIRFPGRGQKVIDPTLTALELLI</sequence>
<evidence type="ECO:0000313" key="15">
    <source>
        <dbReference type="EMBL" id="MDG2989735.1"/>
    </source>
</evidence>
<evidence type="ECO:0000256" key="6">
    <source>
        <dbReference type="ARBA" id="ARBA00023125"/>
    </source>
</evidence>
<dbReference type="PROSITE" id="PS51198">
    <property type="entry name" value="UVRD_HELICASE_ATP_BIND"/>
    <property type="match status" value="1"/>
</dbReference>
<dbReference type="InterPro" id="IPR014017">
    <property type="entry name" value="DNA_helicase_UvrD-like_C"/>
</dbReference>
<dbReference type="Gene3D" id="3.40.50.300">
    <property type="entry name" value="P-loop containing nucleotide triphosphate hydrolases"/>
    <property type="match status" value="2"/>
</dbReference>
<dbReference type="EC" id="5.6.2.4" evidence="11"/>
<feature type="compositionally biased region" description="Polar residues" evidence="12">
    <location>
        <begin position="713"/>
        <end position="723"/>
    </location>
</feature>
<evidence type="ECO:0000256" key="12">
    <source>
        <dbReference type="SAM" id="MobiDB-lite"/>
    </source>
</evidence>
<evidence type="ECO:0000259" key="13">
    <source>
        <dbReference type="PROSITE" id="PS51198"/>
    </source>
</evidence>
<reference evidence="15" key="1">
    <citation type="journal article" date="2022" name="Genome Biol. Evol.">
        <title>A New Gene Family Diagnostic for Intracellular Biomineralization of Amorphous Ca Carbonates by Cyanobacteria.</title>
        <authorList>
            <person name="Benzerara K."/>
            <person name="Duprat E."/>
            <person name="Bitard-Feildel T."/>
            <person name="Caumes G."/>
            <person name="Cassier-Chauvat C."/>
            <person name="Chauvat F."/>
            <person name="Dezi M."/>
            <person name="Diop S.I."/>
            <person name="Gaschignard G."/>
            <person name="Gorgen S."/>
            <person name="Gugger M."/>
            <person name="Lopez-Garcia P."/>
            <person name="Millet M."/>
            <person name="Skouri-Panet F."/>
            <person name="Moreira D."/>
            <person name="Callebaut I."/>
        </authorList>
    </citation>
    <scope>NUCLEOTIDE SEQUENCE</scope>
    <source>
        <strain evidence="15">G9</strain>
    </source>
</reference>
<feature type="domain" description="UvrD-like helicase ATP-binding" evidence="13">
    <location>
        <begin position="7"/>
        <end position="340"/>
    </location>
</feature>
<evidence type="ECO:0000259" key="14">
    <source>
        <dbReference type="PROSITE" id="PS51217"/>
    </source>
</evidence>
<dbReference type="SUPFAM" id="SSF52540">
    <property type="entry name" value="P-loop containing nucleoside triphosphate hydrolases"/>
    <property type="match status" value="1"/>
</dbReference>
<dbReference type="NCBIfam" id="TIGR01073">
    <property type="entry name" value="pcrA"/>
    <property type="match status" value="1"/>
</dbReference>
<dbReference type="EMBL" id="JAKKUT010000001">
    <property type="protein sequence ID" value="MDG2989735.1"/>
    <property type="molecule type" value="Genomic_DNA"/>
</dbReference>
<comment type="similarity">
    <text evidence="1 11">Belongs to the helicase family. UvrD subfamily.</text>
</comment>
<evidence type="ECO:0000256" key="3">
    <source>
        <dbReference type="ARBA" id="ARBA00022801"/>
    </source>
</evidence>
<feature type="binding site" evidence="10">
    <location>
        <begin position="28"/>
        <end position="35"/>
    </location>
    <ligand>
        <name>ATP</name>
        <dbReference type="ChEBI" id="CHEBI:30616"/>
    </ligand>
</feature>
<dbReference type="PANTHER" id="PTHR11070:SF2">
    <property type="entry name" value="ATP-DEPENDENT DNA HELICASE SRS2"/>
    <property type="match status" value="1"/>
</dbReference>
<dbReference type="Proteomes" id="UP001154265">
    <property type="component" value="Unassembled WGS sequence"/>
</dbReference>